<name>A0AAW9S7P4_9RHOB</name>
<keyword evidence="2" id="KW-1185">Reference proteome</keyword>
<evidence type="ECO:0000313" key="1">
    <source>
        <dbReference type="EMBL" id="MEN9059984.1"/>
    </source>
</evidence>
<dbReference type="Proteomes" id="UP001428774">
    <property type="component" value="Unassembled WGS sequence"/>
</dbReference>
<gene>
    <name evidence="1" type="ORF">ABFB10_02000</name>
</gene>
<reference evidence="1 2" key="1">
    <citation type="submission" date="2024-05" db="EMBL/GenBank/DDBJ databases">
        <title>Genome sequence of Ponticoccus litoralis KCCM 90028.</title>
        <authorList>
            <person name="Kim J.M."/>
            <person name="Lee J.K."/>
            <person name="Choi B.J."/>
            <person name="Bayburt H."/>
            <person name="Baek J.H."/>
            <person name="Jeon C.O."/>
        </authorList>
    </citation>
    <scope>NUCLEOTIDE SEQUENCE [LARGE SCALE GENOMIC DNA]</scope>
    <source>
        <strain evidence="1 2">KCCM 90028</strain>
    </source>
</reference>
<proteinExistence type="predicted"/>
<evidence type="ECO:0008006" key="3">
    <source>
        <dbReference type="Google" id="ProtNLM"/>
    </source>
</evidence>
<dbReference type="AlphaFoldDB" id="A0AAW9S7P4"/>
<organism evidence="1 2">
    <name type="scientific">Ponticoccus litoralis</name>
    <dbReference type="NCBI Taxonomy" id="422297"/>
    <lineage>
        <taxon>Bacteria</taxon>
        <taxon>Pseudomonadati</taxon>
        <taxon>Pseudomonadota</taxon>
        <taxon>Alphaproteobacteria</taxon>
        <taxon>Rhodobacterales</taxon>
        <taxon>Roseobacteraceae</taxon>
        <taxon>Ponticoccus</taxon>
    </lineage>
</organism>
<sequence>MDLKEFIVDAISSISEAVKVSDAAISDLGGLVNPGGHIQGVTGTTSGRFVAPRTTLDFDIAVSASKEGSAGGSAKAKIFVVEASVGGDAKLRSETVSRLTFSIDVVLPHDPMQADRIGAVKAK</sequence>
<evidence type="ECO:0000313" key="2">
    <source>
        <dbReference type="Proteomes" id="UP001428774"/>
    </source>
</evidence>
<accession>A0AAW9S7P4</accession>
<protein>
    <recommendedName>
        <fullName evidence="3">Sporulation protein</fullName>
    </recommendedName>
</protein>
<dbReference type="EMBL" id="JBDNCH010000002">
    <property type="protein sequence ID" value="MEN9059984.1"/>
    <property type="molecule type" value="Genomic_DNA"/>
</dbReference>
<comment type="caution">
    <text evidence="1">The sequence shown here is derived from an EMBL/GenBank/DDBJ whole genome shotgun (WGS) entry which is preliminary data.</text>
</comment>
<dbReference type="RefSeq" id="WP_347165122.1">
    <property type="nucleotide sequence ID" value="NZ_JBDNCH010000002.1"/>
</dbReference>